<dbReference type="eggNOG" id="COG2847">
    <property type="taxonomic scope" value="Bacteria"/>
</dbReference>
<reference evidence="1 2" key="1">
    <citation type="journal article" date="2014" name="Genome Announc.">
        <title>Draft Genome Sequence of Advenella kashmirensis Strain W13003, a Polycyclic Aromatic Hydrocarbon-Degrading Bacterium.</title>
        <authorList>
            <person name="Wang X."/>
            <person name="Jin D."/>
            <person name="Zhou L."/>
            <person name="Wu L."/>
            <person name="An W."/>
            <person name="Zhao L."/>
        </authorList>
    </citation>
    <scope>NUCLEOTIDE SEQUENCE [LARGE SCALE GENOMIC DNA]</scope>
    <source>
        <strain evidence="1 2">W13003</strain>
    </source>
</reference>
<dbReference type="AlphaFoldDB" id="V8QXL3"/>
<dbReference type="HOGENOM" id="CLU_100939_1_3_4"/>
<dbReference type="EMBL" id="AYXT01000001">
    <property type="protein sequence ID" value="ETF03769.1"/>
    <property type="molecule type" value="Genomic_DNA"/>
</dbReference>
<evidence type="ECO:0000313" key="2">
    <source>
        <dbReference type="Proteomes" id="UP000018733"/>
    </source>
</evidence>
<keyword evidence="2" id="KW-1185">Reference proteome</keyword>
<gene>
    <name evidence="1" type="ORF">W822_00670</name>
</gene>
<dbReference type="Pfam" id="PF04314">
    <property type="entry name" value="PCuAC"/>
    <property type="match status" value="1"/>
</dbReference>
<accession>V8QXL3</accession>
<dbReference type="SUPFAM" id="SSF110087">
    <property type="entry name" value="DR1885-like metal-binding protein"/>
    <property type="match status" value="1"/>
</dbReference>
<organism evidence="1 2">
    <name type="scientific">Advenella kashmirensis W13003</name>
    <dbReference type="NCBI Taxonomy" id="1424334"/>
    <lineage>
        <taxon>Bacteria</taxon>
        <taxon>Pseudomonadati</taxon>
        <taxon>Pseudomonadota</taxon>
        <taxon>Betaproteobacteria</taxon>
        <taxon>Burkholderiales</taxon>
        <taxon>Alcaligenaceae</taxon>
    </lineage>
</organism>
<protein>
    <submittedName>
        <fullName evidence="1">Copper transporter</fullName>
    </submittedName>
</protein>
<name>V8QXL3_9BURK</name>
<proteinExistence type="predicted"/>
<dbReference type="PATRIC" id="fig|1424334.3.peg.141"/>
<evidence type="ECO:0000313" key="1">
    <source>
        <dbReference type="EMBL" id="ETF03769.1"/>
    </source>
</evidence>
<sequence>MQIESCWIRLLPAAVPSGGYFKIHNKDTARPAILTHLETQAFATTMLHQTMEQGGQSRMHMVHNVQIDPGKTIEFKPGSYHAMFEKPTAGLKVGDKVTVNFVLGTGKKVPTECLVKTPNSRTYAD</sequence>
<dbReference type="PANTHER" id="PTHR36302:SF1">
    <property type="entry name" value="COPPER CHAPERONE PCU(A)C"/>
    <property type="match status" value="1"/>
</dbReference>
<dbReference type="InterPro" id="IPR036182">
    <property type="entry name" value="PCuAC_sf"/>
</dbReference>
<dbReference type="Proteomes" id="UP000018733">
    <property type="component" value="Unassembled WGS sequence"/>
</dbReference>
<dbReference type="InterPro" id="IPR058248">
    <property type="entry name" value="Lxx211020-like"/>
</dbReference>
<comment type="caution">
    <text evidence="1">The sequence shown here is derived from an EMBL/GenBank/DDBJ whole genome shotgun (WGS) entry which is preliminary data.</text>
</comment>
<dbReference type="STRING" id="1424334.W822_00670"/>
<dbReference type="InterPro" id="IPR007410">
    <property type="entry name" value="LpqE-like"/>
</dbReference>
<dbReference type="Gene3D" id="2.60.40.1890">
    <property type="entry name" value="PCu(A)C copper chaperone"/>
    <property type="match status" value="1"/>
</dbReference>
<dbReference type="PANTHER" id="PTHR36302">
    <property type="entry name" value="BLR7088 PROTEIN"/>
    <property type="match status" value="1"/>
</dbReference>